<name>A0A4Y2T5T4_ARAVE</name>
<accession>A0A4Y2T5T4</accession>
<keyword evidence="3" id="KW-1185">Reference proteome</keyword>
<protein>
    <submittedName>
        <fullName evidence="1">Uncharacterized protein</fullName>
    </submittedName>
</protein>
<dbReference type="OrthoDB" id="616263at2759"/>
<dbReference type="EMBL" id="BGPR01026320">
    <property type="protein sequence ID" value="GBN95927.1"/>
    <property type="molecule type" value="Genomic_DNA"/>
</dbReference>
<dbReference type="GO" id="GO:0003676">
    <property type="term" value="F:nucleic acid binding"/>
    <property type="evidence" value="ECO:0007669"/>
    <property type="project" value="InterPro"/>
</dbReference>
<evidence type="ECO:0000313" key="3">
    <source>
        <dbReference type="Proteomes" id="UP000499080"/>
    </source>
</evidence>
<gene>
    <name evidence="1" type="ORF">AVEN_134316_1</name>
    <name evidence="2" type="ORF">AVEN_140404_1</name>
</gene>
<sequence>MPGHCSSDSRLDAKFQMEGVILSPSPDLDLSDCFLFLQMKQYLSGTKFSSDDDETKMWLNEYRRDFYQVGMNKLVLWSDKCLNGFGDFAER</sequence>
<dbReference type="AlphaFoldDB" id="A0A4Y2T5T4"/>
<dbReference type="InterPro" id="IPR036397">
    <property type="entry name" value="RNaseH_sf"/>
</dbReference>
<evidence type="ECO:0000313" key="1">
    <source>
        <dbReference type="EMBL" id="GBN95927.1"/>
    </source>
</evidence>
<dbReference type="Proteomes" id="UP000499080">
    <property type="component" value="Unassembled WGS sequence"/>
</dbReference>
<comment type="caution">
    <text evidence="1">The sequence shown here is derived from an EMBL/GenBank/DDBJ whole genome shotgun (WGS) entry which is preliminary data.</text>
</comment>
<organism evidence="1 3">
    <name type="scientific">Araneus ventricosus</name>
    <name type="common">Orbweaver spider</name>
    <name type="synonym">Epeira ventricosa</name>
    <dbReference type="NCBI Taxonomy" id="182803"/>
    <lineage>
        <taxon>Eukaryota</taxon>
        <taxon>Metazoa</taxon>
        <taxon>Ecdysozoa</taxon>
        <taxon>Arthropoda</taxon>
        <taxon>Chelicerata</taxon>
        <taxon>Arachnida</taxon>
        <taxon>Araneae</taxon>
        <taxon>Araneomorphae</taxon>
        <taxon>Entelegynae</taxon>
        <taxon>Araneoidea</taxon>
        <taxon>Araneidae</taxon>
        <taxon>Araneus</taxon>
    </lineage>
</organism>
<proteinExistence type="predicted"/>
<dbReference type="Gene3D" id="3.30.420.10">
    <property type="entry name" value="Ribonuclease H-like superfamily/Ribonuclease H"/>
    <property type="match status" value="1"/>
</dbReference>
<evidence type="ECO:0000313" key="2">
    <source>
        <dbReference type="EMBL" id="GBN96270.1"/>
    </source>
</evidence>
<dbReference type="EMBL" id="BGPR01026503">
    <property type="protein sequence ID" value="GBN96270.1"/>
    <property type="molecule type" value="Genomic_DNA"/>
</dbReference>
<reference evidence="1 3" key="1">
    <citation type="journal article" date="2019" name="Sci. Rep.">
        <title>Orb-weaving spider Araneus ventricosus genome elucidates the spidroin gene catalogue.</title>
        <authorList>
            <person name="Kono N."/>
            <person name="Nakamura H."/>
            <person name="Ohtoshi R."/>
            <person name="Moran D.A.P."/>
            <person name="Shinohara A."/>
            <person name="Yoshida Y."/>
            <person name="Fujiwara M."/>
            <person name="Mori M."/>
            <person name="Tomita M."/>
            <person name="Arakawa K."/>
        </authorList>
    </citation>
    <scope>NUCLEOTIDE SEQUENCE [LARGE SCALE GENOMIC DNA]</scope>
</reference>